<dbReference type="GO" id="GO:0005743">
    <property type="term" value="C:mitochondrial inner membrane"/>
    <property type="evidence" value="ECO:0007669"/>
    <property type="project" value="UniProtKB-SubCell"/>
</dbReference>
<dbReference type="FunFam" id="3.30.479.30:FF:000001">
    <property type="entry name" value="Prohibitin 2"/>
    <property type="match status" value="1"/>
</dbReference>
<dbReference type="SUPFAM" id="SSF117892">
    <property type="entry name" value="Band 7/SPFH domain"/>
    <property type="match status" value="1"/>
</dbReference>
<evidence type="ECO:0000259" key="7">
    <source>
        <dbReference type="SMART" id="SM00244"/>
    </source>
</evidence>
<dbReference type="InterPro" id="IPR001107">
    <property type="entry name" value="Band_7"/>
</dbReference>
<dbReference type="InterPro" id="IPR000163">
    <property type="entry name" value="Prohibitin"/>
</dbReference>
<evidence type="ECO:0000313" key="8">
    <source>
        <dbReference type="EMBL" id="CAG9331625.1"/>
    </source>
</evidence>
<dbReference type="SMART" id="SM00244">
    <property type="entry name" value="PHB"/>
    <property type="match status" value="1"/>
</dbReference>
<dbReference type="CDD" id="cd03401">
    <property type="entry name" value="SPFH_prohibitin"/>
    <property type="match status" value="1"/>
</dbReference>
<feature type="domain" description="Band 7" evidence="7">
    <location>
        <begin position="26"/>
        <end position="188"/>
    </location>
</feature>
<dbReference type="PRINTS" id="PR00679">
    <property type="entry name" value="PROHIBITIN"/>
</dbReference>
<keyword evidence="5" id="KW-0472">Membrane</keyword>
<dbReference type="AlphaFoldDB" id="A0AAU9K056"/>
<evidence type="ECO:0000256" key="5">
    <source>
        <dbReference type="ARBA" id="ARBA00023136"/>
    </source>
</evidence>
<evidence type="ECO:0000256" key="3">
    <source>
        <dbReference type="ARBA" id="ARBA00022792"/>
    </source>
</evidence>
<dbReference type="PANTHER" id="PTHR23222">
    <property type="entry name" value="PROHIBITIN"/>
    <property type="match status" value="1"/>
</dbReference>
<comment type="subcellular location">
    <subcellularLocation>
        <location evidence="1 6">Mitochondrion inner membrane</location>
    </subcellularLocation>
</comment>
<accession>A0AAU9K056</accession>
<evidence type="ECO:0000256" key="1">
    <source>
        <dbReference type="ARBA" id="ARBA00004273"/>
    </source>
</evidence>
<gene>
    <name evidence="8" type="ORF">BSTOLATCC_MIC53690</name>
</gene>
<comment type="caution">
    <text evidence="8">The sequence shown here is derived from an EMBL/GenBank/DDBJ whole genome shotgun (WGS) entry which is preliminary data.</text>
</comment>
<evidence type="ECO:0000256" key="6">
    <source>
        <dbReference type="RuleBase" id="RU366048"/>
    </source>
</evidence>
<keyword evidence="3 6" id="KW-0999">Mitochondrion inner membrane</keyword>
<dbReference type="EMBL" id="CAJZBQ010000053">
    <property type="protein sequence ID" value="CAG9331625.1"/>
    <property type="molecule type" value="Genomic_DNA"/>
</dbReference>
<evidence type="ECO:0000256" key="4">
    <source>
        <dbReference type="ARBA" id="ARBA00023128"/>
    </source>
</evidence>
<protein>
    <recommendedName>
        <fullName evidence="6">Prohibitin</fullName>
    </recommendedName>
</protein>
<evidence type="ECO:0000256" key="2">
    <source>
        <dbReference type="ARBA" id="ARBA00009658"/>
    </source>
</evidence>
<comment type="similarity">
    <text evidence="2 6">Belongs to the prohibitin family.</text>
</comment>
<name>A0AAU9K056_9CILI</name>
<dbReference type="PANTHER" id="PTHR23222:SF1">
    <property type="entry name" value="PROHIBITIN-2"/>
    <property type="match status" value="1"/>
</dbReference>
<keyword evidence="9" id="KW-1185">Reference proteome</keyword>
<dbReference type="Gene3D" id="3.30.479.30">
    <property type="entry name" value="Band 7 domain"/>
    <property type="match status" value="1"/>
</dbReference>
<dbReference type="InterPro" id="IPR036013">
    <property type="entry name" value="Band_7/SPFH_dom_sf"/>
</dbReference>
<dbReference type="GO" id="GO:0007005">
    <property type="term" value="P:mitochondrion organization"/>
    <property type="evidence" value="ECO:0007669"/>
    <property type="project" value="TreeGrafter"/>
</dbReference>
<reference evidence="8" key="1">
    <citation type="submission" date="2021-09" db="EMBL/GenBank/DDBJ databases">
        <authorList>
            <consortium name="AG Swart"/>
            <person name="Singh M."/>
            <person name="Singh A."/>
            <person name="Seah K."/>
            <person name="Emmerich C."/>
        </authorList>
    </citation>
    <scope>NUCLEOTIDE SEQUENCE</scope>
    <source>
        <strain evidence="8">ATCC30299</strain>
    </source>
</reference>
<keyword evidence="4" id="KW-0496">Mitochondrion</keyword>
<organism evidence="8 9">
    <name type="scientific">Blepharisma stoltei</name>
    <dbReference type="NCBI Taxonomy" id="1481888"/>
    <lineage>
        <taxon>Eukaryota</taxon>
        <taxon>Sar</taxon>
        <taxon>Alveolata</taxon>
        <taxon>Ciliophora</taxon>
        <taxon>Postciliodesmatophora</taxon>
        <taxon>Heterotrichea</taxon>
        <taxon>Heterotrichida</taxon>
        <taxon>Blepharismidae</taxon>
        <taxon>Blepharisma</taxon>
    </lineage>
</organism>
<proteinExistence type="inferred from homology"/>
<dbReference type="Pfam" id="PF01145">
    <property type="entry name" value="Band_7"/>
    <property type="match status" value="1"/>
</dbReference>
<evidence type="ECO:0000313" key="9">
    <source>
        <dbReference type="Proteomes" id="UP001162131"/>
    </source>
</evidence>
<sequence>MNIKAAGSAGAGLSLLGAVGVFLYNSLFTVDPGHRAIMYNRISGINSNKIYIEGTHFKIVFFDRPIIYDVRTHPRIISSLTGTKDLQMANVSLRVLSRPNVEALPAVYRTLGKDYDERVLPSIVNEILKSVVAQFNATQLLTQREQVSRMIRQNLISRANDFNIIVDDVSITHLTFGKEFTEAIEAKQVAAQQAEMAKYVVLQAEQEKLGMIIKAEGEAKSAQLIGSAIVANPAYIRLKKIETAQEIANILSQSRNRVLLSSDCLLMNLKDLLD</sequence>
<dbReference type="Proteomes" id="UP001162131">
    <property type="component" value="Unassembled WGS sequence"/>
</dbReference>